<evidence type="ECO:0000313" key="1">
    <source>
        <dbReference type="EMBL" id="KZV86940.1"/>
    </source>
</evidence>
<gene>
    <name evidence="1" type="ORF">EXIGLDRAFT_213559</name>
</gene>
<name>A0A165EHE6_EXIGL</name>
<protein>
    <submittedName>
        <fullName evidence="1">Uncharacterized protein</fullName>
    </submittedName>
</protein>
<keyword evidence="2" id="KW-1185">Reference proteome</keyword>
<evidence type="ECO:0000313" key="2">
    <source>
        <dbReference type="Proteomes" id="UP000077266"/>
    </source>
</evidence>
<dbReference type="InParanoid" id="A0A165EHE6"/>
<sequence>MLYILLSRFVLSDCFRALVSWAPEIKAGCCGRALCADAFPAQLFGCWVLGAWTREASRRHLLTSRTLRDPRLGKYDSEAEESWLVLGPGNLRNKQQRAVKVIVRSRRRYAATLPSRYETGRWANCLLGLERQGGWHNRRDLIWRDGDALISEFRWCRFFLIRARALPSILGSGIILP</sequence>
<dbReference type="EMBL" id="KV426140">
    <property type="protein sequence ID" value="KZV86940.1"/>
    <property type="molecule type" value="Genomic_DNA"/>
</dbReference>
<accession>A0A165EHE6</accession>
<dbReference type="Proteomes" id="UP000077266">
    <property type="component" value="Unassembled WGS sequence"/>
</dbReference>
<organism evidence="1 2">
    <name type="scientific">Exidia glandulosa HHB12029</name>
    <dbReference type="NCBI Taxonomy" id="1314781"/>
    <lineage>
        <taxon>Eukaryota</taxon>
        <taxon>Fungi</taxon>
        <taxon>Dikarya</taxon>
        <taxon>Basidiomycota</taxon>
        <taxon>Agaricomycotina</taxon>
        <taxon>Agaricomycetes</taxon>
        <taxon>Auriculariales</taxon>
        <taxon>Exidiaceae</taxon>
        <taxon>Exidia</taxon>
    </lineage>
</organism>
<proteinExistence type="predicted"/>
<dbReference type="AlphaFoldDB" id="A0A165EHE6"/>
<reference evidence="1 2" key="1">
    <citation type="journal article" date="2016" name="Mol. Biol. Evol.">
        <title>Comparative Genomics of Early-Diverging Mushroom-Forming Fungi Provides Insights into the Origins of Lignocellulose Decay Capabilities.</title>
        <authorList>
            <person name="Nagy L.G."/>
            <person name="Riley R."/>
            <person name="Tritt A."/>
            <person name="Adam C."/>
            <person name="Daum C."/>
            <person name="Floudas D."/>
            <person name="Sun H."/>
            <person name="Yadav J.S."/>
            <person name="Pangilinan J."/>
            <person name="Larsson K.H."/>
            <person name="Matsuura K."/>
            <person name="Barry K."/>
            <person name="Labutti K."/>
            <person name="Kuo R."/>
            <person name="Ohm R.A."/>
            <person name="Bhattacharya S.S."/>
            <person name="Shirouzu T."/>
            <person name="Yoshinaga Y."/>
            <person name="Martin F.M."/>
            <person name="Grigoriev I.V."/>
            <person name="Hibbett D.S."/>
        </authorList>
    </citation>
    <scope>NUCLEOTIDE SEQUENCE [LARGE SCALE GENOMIC DNA]</scope>
    <source>
        <strain evidence="1 2">HHB12029</strain>
    </source>
</reference>